<feature type="transmembrane region" description="Helical" evidence="1">
    <location>
        <begin position="24"/>
        <end position="49"/>
    </location>
</feature>
<dbReference type="PANTHER" id="PTHR14969">
    <property type="entry name" value="SPHINGOSINE-1-PHOSPHATE PHOSPHOHYDROLASE"/>
    <property type="match status" value="1"/>
</dbReference>
<reference evidence="3" key="1">
    <citation type="submission" date="2019-08" db="EMBL/GenBank/DDBJ databases">
        <authorList>
            <person name="Kucharzyk K."/>
            <person name="Murdoch R.W."/>
            <person name="Higgins S."/>
            <person name="Loffler F."/>
        </authorList>
    </citation>
    <scope>NUCLEOTIDE SEQUENCE</scope>
</reference>
<feature type="transmembrane region" description="Helical" evidence="1">
    <location>
        <begin position="149"/>
        <end position="167"/>
    </location>
</feature>
<feature type="transmembrane region" description="Helical" evidence="1">
    <location>
        <begin position="203"/>
        <end position="221"/>
    </location>
</feature>
<accession>A0A644TUH1</accession>
<dbReference type="Pfam" id="PF01569">
    <property type="entry name" value="PAP2"/>
    <property type="match status" value="1"/>
</dbReference>
<dbReference type="InterPro" id="IPR036938">
    <property type="entry name" value="PAP2/HPO_sf"/>
</dbReference>
<dbReference type="Gene3D" id="1.20.144.10">
    <property type="entry name" value="Phosphatidic acid phosphatase type 2/haloperoxidase"/>
    <property type="match status" value="1"/>
</dbReference>
<dbReference type="EMBL" id="VSSQ01000053">
    <property type="protein sequence ID" value="MPL70584.1"/>
    <property type="molecule type" value="Genomic_DNA"/>
</dbReference>
<feature type="transmembrane region" description="Helical" evidence="1">
    <location>
        <begin position="270"/>
        <end position="290"/>
    </location>
</feature>
<dbReference type="PANTHER" id="PTHR14969:SF13">
    <property type="entry name" value="AT30094P"/>
    <property type="match status" value="1"/>
</dbReference>
<name>A0A644TUH1_9ZZZZ</name>
<feature type="domain" description="Phosphatidic acid phosphatase type 2/haloperoxidase" evidence="2">
    <location>
        <begin position="54"/>
        <end position="164"/>
    </location>
</feature>
<dbReference type="InterPro" id="IPR000326">
    <property type="entry name" value="PAP2/HPO"/>
</dbReference>
<keyword evidence="1" id="KW-1133">Transmembrane helix</keyword>
<proteinExistence type="predicted"/>
<feature type="transmembrane region" description="Helical" evidence="1">
    <location>
        <begin position="179"/>
        <end position="197"/>
    </location>
</feature>
<feature type="transmembrane region" description="Helical" evidence="1">
    <location>
        <begin position="233"/>
        <end position="250"/>
    </location>
</feature>
<dbReference type="SMART" id="SM00014">
    <property type="entry name" value="acidPPc"/>
    <property type="match status" value="1"/>
</dbReference>
<protein>
    <recommendedName>
        <fullName evidence="2">Phosphatidic acid phosphatase type 2/haloperoxidase domain-containing protein</fullName>
    </recommendedName>
</protein>
<evidence type="ECO:0000313" key="3">
    <source>
        <dbReference type="EMBL" id="MPL70584.1"/>
    </source>
</evidence>
<sequence>MPESILLWGLEVVRGVQKALGPGMLGVMEIVTFFGSEGFVLAMLPLIYWCVNREAGARIGIAVLFSAFLNLWAKELFRQPRPYDLDPSLGLARETSFGLPSGHSQTSLVFWGAMLSILPKLPGLLAFVLVPLLVALSRLFLGVHFPTDILGGWALGALVLGIYFGLGAKIEGMLHRWDLRARLILISALTLGMNFLMPKDTRMAGAFFGSAVGFALVSRFLRFSAKGSLAKKLLRYLLGLASLLAVYILPKALIKDPALSQQALVRFSRYGIVGLWAAFGAPWCFFKLGLVELEPPRRLADETIAPS</sequence>
<evidence type="ECO:0000259" key="2">
    <source>
        <dbReference type="SMART" id="SM00014"/>
    </source>
</evidence>
<dbReference type="AlphaFoldDB" id="A0A644TUH1"/>
<keyword evidence="1" id="KW-0812">Transmembrane</keyword>
<dbReference type="SUPFAM" id="SSF48317">
    <property type="entry name" value="Acid phosphatase/Vanadium-dependent haloperoxidase"/>
    <property type="match status" value="1"/>
</dbReference>
<evidence type="ECO:0000256" key="1">
    <source>
        <dbReference type="SAM" id="Phobius"/>
    </source>
</evidence>
<keyword evidence="1" id="KW-0472">Membrane</keyword>
<gene>
    <name evidence="3" type="ORF">SDC9_16341</name>
</gene>
<comment type="caution">
    <text evidence="3">The sequence shown here is derived from an EMBL/GenBank/DDBJ whole genome shotgun (WGS) entry which is preliminary data.</text>
</comment>
<organism evidence="3">
    <name type="scientific">bioreactor metagenome</name>
    <dbReference type="NCBI Taxonomy" id="1076179"/>
    <lineage>
        <taxon>unclassified sequences</taxon>
        <taxon>metagenomes</taxon>
        <taxon>ecological metagenomes</taxon>
    </lineage>
</organism>